<gene>
    <name evidence="1" type="ORF">JAAARDRAFT_38112</name>
</gene>
<dbReference type="EMBL" id="KL197727">
    <property type="protein sequence ID" value="KDQ55006.1"/>
    <property type="molecule type" value="Genomic_DNA"/>
</dbReference>
<keyword evidence="2" id="KW-1185">Reference proteome</keyword>
<sequence>MTPLTADTDPLLDLPKLHEAMNLLFGPRVEDAAEYICKVDPKRQRLYTAHGFAAMKCMNAFLTFERKDLLDALQAFQHDLEVINRYRKPSLLANRLAGMFLSVYSTTGRRWIRSMTVVELHAELAYAEALFANALVALACASSWTVFFKEAFHMMTGFKIYMALGKFVEEMDAQFAIHSEGSEDPSIDVHFRSGICFGVGIANLILSLIPSKLRSIVKAWDCKADRRVALDLLAKPGGWSEDHDQPSVEAEVEGFRRSFCDMSLGLFHMAFPSVVHNGVDIKVARKIVEWNVRRFPDSFFASGTAGRLHVCQVRPSDAIRCFKEMIERAGEFYTVRHMSNWEIALANLSLWDIEESKKSWKYLVTEATWSRATYVYGYAVCLLESGDVEEATKQLDSIPQLAAKSIPQEISRRLGSLPGASVPYDTAFELARFQKFAQRKAQKFKSQARRLMLPGLELAYINLALMRAPPAILAGTMLPLIRRARNKLKGYFDRPDWYENGRGYWDDLCLACFLEGVCASYVAYSNPDAHPENNDETHITREAAEALATDAFECAIANGKKIEVDHYLLYHAYFEYARLLSHQNKETEARCHLNLILSGKSLEASPSARKGKYSMQTALKLRARGALTKLDQGKPL</sequence>
<evidence type="ECO:0000313" key="2">
    <source>
        <dbReference type="Proteomes" id="UP000027265"/>
    </source>
</evidence>
<name>A0A067PXD8_9AGAM</name>
<protein>
    <submittedName>
        <fullName evidence="1">Uncharacterized protein</fullName>
    </submittedName>
</protein>
<dbReference type="PANTHER" id="PTHR31859:SF1">
    <property type="entry name" value="TETRATRICOPEPTIDE REPEAT PROTEIN 39C"/>
    <property type="match status" value="1"/>
</dbReference>
<dbReference type="GO" id="GO:0005634">
    <property type="term" value="C:nucleus"/>
    <property type="evidence" value="ECO:0007669"/>
    <property type="project" value="TreeGrafter"/>
</dbReference>
<dbReference type="GO" id="GO:0005829">
    <property type="term" value="C:cytosol"/>
    <property type="evidence" value="ECO:0007669"/>
    <property type="project" value="TreeGrafter"/>
</dbReference>
<dbReference type="Proteomes" id="UP000027265">
    <property type="component" value="Unassembled WGS sequence"/>
</dbReference>
<evidence type="ECO:0000313" key="1">
    <source>
        <dbReference type="EMBL" id="KDQ55006.1"/>
    </source>
</evidence>
<dbReference type="Pfam" id="PF10300">
    <property type="entry name" value="Iml2-TPR_39"/>
    <property type="match status" value="1"/>
</dbReference>
<dbReference type="GO" id="GO:0005741">
    <property type="term" value="C:mitochondrial outer membrane"/>
    <property type="evidence" value="ECO:0007669"/>
    <property type="project" value="TreeGrafter"/>
</dbReference>
<accession>A0A067PXD8</accession>
<dbReference type="SUPFAM" id="SSF48452">
    <property type="entry name" value="TPR-like"/>
    <property type="match status" value="1"/>
</dbReference>
<proteinExistence type="predicted"/>
<dbReference type="HOGENOM" id="CLU_010086_2_1_1"/>
<organism evidence="1 2">
    <name type="scientific">Jaapia argillacea MUCL 33604</name>
    <dbReference type="NCBI Taxonomy" id="933084"/>
    <lineage>
        <taxon>Eukaryota</taxon>
        <taxon>Fungi</taxon>
        <taxon>Dikarya</taxon>
        <taxon>Basidiomycota</taxon>
        <taxon>Agaricomycotina</taxon>
        <taxon>Agaricomycetes</taxon>
        <taxon>Agaricomycetidae</taxon>
        <taxon>Jaapiales</taxon>
        <taxon>Jaapiaceae</taxon>
        <taxon>Jaapia</taxon>
    </lineage>
</organism>
<dbReference type="InterPro" id="IPR011990">
    <property type="entry name" value="TPR-like_helical_dom_sf"/>
</dbReference>
<dbReference type="InterPro" id="IPR019412">
    <property type="entry name" value="IML2/TPR_39"/>
</dbReference>
<dbReference type="PANTHER" id="PTHR31859">
    <property type="entry name" value="TETRATRICOPEPTIDE REPEAT PROTEIN 39 FAMILY MEMBER"/>
    <property type="match status" value="1"/>
</dbReference>
<reference evidence="2" key="1">
    <citation type="journal article" date="2014" name="Proc. Natl. Acad. Sci. U.S.A.">
        <title>Extensive sampling of basidiomycete genomes demonstrates inadequacy of the white-rot/brown-rot paradigm for wood decay fungi.</title>
        <authorList>
            <person name="Riley R."/>
            <person name="Salamov A.A."/>
            <person name="Brown D.W."/>
            <person name="Nagy L.G."/>
            <person name="Floudas D."/>
            <person name="Held B.W."/>
            <person name="Levasseur A."/>
            <person name="Lombard V."/>
            <person name="Morin E."/>
            <person name="Otillar R."/>
            <person name="Lindquist E.A."/>
            <person name="Sun H."/>
            <person name="LaButti K.M."/>
            <person name="Schmutz J."/>
            <person name="Jabbour D."/>
            <person name="Luo H."/>
            <person name="Baker S.E."/>
            <person name="Pisabarro A.G."/>
            <person name="Walton J.D."/>
            <person name="Blanchette R.A."/>
            <person name="Henrissat B."/>
            <person name="Martin F."/>
            <person name="Cullen D."/>
            <person name="Hibbett D.S."/>
            <person name="Grigoriev I.V."/>
        </authorList>
    </citation>
    <scope>NUCLEOTIDE SEQUENCE [LARGE SCALE GENOMIC DNA]</scope>
    <source>
        <strain evidence="2">MUCL 33604</strain>
    </source>
</reference>
<dbReference type="AlphaFoldDB" id="A0A067PXD8"/>
<dbReference type="OrthoDB" id="43460at2759"/>
<dbReference type="InParanoid" id="A0A067PXD8"/>